<evidence type="ECO:0000256" key="2">
    <source>
        <dbReference type="ARBA" id="ARBA00004173"/>
    </source>
</evidence>
<organism evidence="12 13">
    <name type="scientific">Saponaria officinalis</name>
    <name type="common">Common soapwort</name>
    <name type="synonym">Lychnis saponaria</name>
    <dbReference type="NCBI Taxonomy" id="3572"/>
    <lineage>
        <taxon>Eukaryota</taxon>
        <taxon>Viridiplantae</taxon>
        <taxon>Streptophyta</taxon>
        <taxon>Embryophyta</taxon>
        <taxon>Tracheophyta</taxon>
        <taxon>Spermatophyta</taxon>
        <taxon>Magnoliopsida</taxon>
        <taxon>eudicotyledons</taxon>
        <taxon>Gunneridae</taxon>
        <taxon>Pentapetalae</taxon>
        <taxon>Caryophyllales</taxon>
        <taxon>Caryophyllaceae</taxon>
        <taxon>Caryophylleae</taxon>
        <taxon>Saponaria</taxon>
    </lineage>
</organism>
<evidence type="ECO:0000313" key="13">
    <source>
        <dbReference type="Proteomes" id="UP001443914"/>
    </source>
</evidence>
<evidence type="ECO:0000259" key="11">
    <source>
        <dbReference type="Pfam" id="PF05193"/>
    </source>
</evidence>
<sequence length="509" mass="55978">MSTRHLLRRTRHLHRHHATLATTSPTAPTPSPPPPSLMIYDRAAEAVKSKLRRLNNPDPRFLRHASPYPTTSDHTHLLQFPATQVTTLPNGLRVATESSLSSRSAAVSVAIDSGSRFEKDDNSGVAKFLERVILKSVPADLADIGGELSGFTGREGSRLLLKLLSKDLGKGVQILGRVLQDLDLSDAVIDKVRHDILKEKDQADANGENVILDQLHATAFQYTPLGRTIYGSVNDIQSITKADIQEYISSHCAAHRMVISASGGVKHEELVELVKSGFTKLSANPATTPQLVASDPVNFTGSEVRIIDDDLPIARFAVAFEGASIKDPDSIALMVLQTMLGSWSKTDGGGKHVGSQLVQMAAINEVAESIKTFNINYKDTGLFGIYADAKPDCLDDLSYGIMHEISKLSYRVSDDDVIRARNQLKSTLLLQSNGINASSEEIGRQLLSYGRKIPFAELYARIDAVDADTIKRVANRFIFDKDVAIAAMGSIRSLPDYNWFRRRTYWLRY</sequence>
<dbReference type="PANTHER" id="PTHR11851:SF149">
    <property type="entry name" value="GH01077P"/>
    <property type="match status" value="1"/>
</dbReference>
<dbReference type="Pfam" id="PF00675">
    <property type="entry name" value="Peptidase_M16"/>
    <property type="match status" value="1"/>
</dbReference>
<comment type="caution">
    <text evidence="12">The sequence shown here is derived from an EMBL/GenBank/DDBJ whole genome shotgun (WGS) entry which is preliminary data.</text>
</comment>
<dbReference type="Gene3D" id="3.30.830.10">
    <property type="entry name" value="Metalloenzyme, LuxS/M16 peptidase-like"/>
    <property type="match status" value="2"/>
</dbReference>
<evidence type="ECO:0000256" key="7">
    <source>
        <dbReference type="ARBA" id="ARBA00023049"/>
    </source>
</evidence>
<comment type="subcellular location">
    <subcellularLocation>
        <location evidence="2">Mitochondrion</location>
    </subcellularLocation>
</comment>
<dbReference type="GO" id="GO:0008237">
    <property type="term" value="F:metallopeptidase activity"/>
    <property type="evidence" value="ECO:0007669"/>
    <property type="project" value="UniProtKB-KW"/>
</dbReference>
<evidence type="ECO:0000256" key="3">
    <source>
        <dbReference type="ARBA" id="ARBA00022670"/>
    </source>
</evidence>
<keyword evidence="7" id="KW-0482">Metalloprotease</keyword>
<dbReference type="InterPro" id="IPR050361">
    <property type="entry name" value="MPP/UQCRC_Complex"/>
</dbReference>
<dbReference type="InterPro" id="IPR011765">
    <property type="entry name" value="Pept_M16_N"/>
</dbReference>
<feature type="domain" description="Peptidase M16 N-terminal" evidence="10">
    <location>
        <begin position="93"/>
        <end position="231"/>
    </location>
</feature>
<feature type="region of interest" description="Disordered" evidence="9">
    <location>
        <begin position="1"/>
        <end position="35"/>
    </location>
</feature>
<evidence type="ECO:0000256" key="5">
    <source>
        <dbReference type="ARBA" id="ARBA00022801"/>
    </source>
</evidence>
<comment type="cofactor">
    <cofactor evidence="1">
        <name>Zn(2+)</name>
        <dbReference type="ChEBI" id="CHEBI:29105"/>
    </cofactor>
</comment>
<dbReference type="Pfam" id="PF05193">
    <property type="entry name" value="Peptidase_M16_C"/>
    <property type="match status" value="1"/>
</dbReference>
<keyword evidence="4" id="KW-0479">Metal-binding</keyword>
<gene>
    <name evidence="12" type="ORF">RND81_11G046700</name>
</gene>
<keyword evidence="5" id="KW-0378">Hydrolase</keyword>
<reference evidence="12" key="1">
    <citation type="submission" date="2024-03" db="EMBL/GenBank/DDBJ databases">
        <title>WGS assembly of Saponaria officinalis var. Norfolk2.</title>
        <authorList>
            <person name="Jenkins J."/>
            <person name="Shu S."/>
            <person name="Grimwood J."/>
            <person name="Barry K."/>
            <person name="Goodstein D."/>
            <person name="Schmutz J."/>
            <person name="Leebens-Mack J."/>
            <person name="Osbourn A."/>
        </authorList>
    </citation>
    <scope>NUCLEOTIDE SEQUENCE [LARGE SCALE GENOMIC DNA]</scope>
    <source>
        <strain evidence="12">JIC</strain>
    </source>
</reference>
<dbReference type="InterPro" id="IPR011249">
    <property type="entry name" value="Metalloenz_LuxS/M16"/>
</dbReference>
<feature type="compositionally biased region" description="Basic residues" evidence="9">
    <location>
        <begin position="1"/>
        <end position="18"/>
    </location>
</feature>
<proteinExistence type="predicted"/>
<dbReference type="Proteomes" id="UP001443914">
    <property type="component" value="Unassembled WGS sequence"/>
</dbReference>
<evidence type="ECO:0000313" key="12">
    <source>
        <dbReference type="EMBL" id="KAK9675996.1"/>
    </source>
</evidence>
<dbReference type="GO" id="GO:0046872">
    <property type="term" value="F:metal ion binding"/>
    <property type="evidence" value="ECO:0007669"/>
    <property type="project" value="UniProtKB-KW"/>
</dbReference>
<dbReference type="EMBL" id="JBDFQZ010000011">
    <property type="protein sequence ID" value="KAK9675996.1"/>
    <property type="molecule type" value="Genomic_DNA"/>
</dbReference>
<dbReference type="PANTHER" id="PTHR11851">
    <property type="entry name" value="METALLOPROTEASE"/>
    <property type="match status" value="1"/>
</dbReference>
<feature type="domain" description="Peptidase M16 C-terminal" evidence="11">
    <location>
        <begin position="238"/>
        <end position="424"/>
    </location>
</feature>
<evidence type="ECO:0000256" key="1">
    <source>
        <dbReference type="ARBA" id="ARBA00001947"/>
    </source>
</evidence>
<dbReference type="GO" id="GO:0005739">
    <property type="term" value="C:mitochondrion"/>
    <property type="evidence" value="ECO:0007669"/>
    <property type="project" value="UniProtKB-SubCell"/>
</dbReference>
<keyword evidence="8" id="KW-0496">Mitochondrion</keyword>
<accession>A0AAW1HI03</accession>
<keyword evidence="6" id="KW-0862">Zinc</keyword>
<dbReference type="InterPro" id="IPR007863">
    <property type="entry name" value="Peptidase_M16_C"/>
</dbReference>
<evidence type="ECO:0000256" key="6">
    <source>
        <dbReference type="ARBA" id="ARBA00022833"/>
    </source>
</evidence>
<dbReference type="GO" id="GO:0006508">
    <property type="term" value="P:proteolysis"/>
    <property type="evidence" value="ECO:0007669"/>
    <property type="project" value="UniProtKB-KW"/>
</dbReference>
<dbReference type="AlphaFoldDB" id="A0AAW1HI03"/>
<dbReference type="FunFam" id="3.30.830.10:FF:000001">
    <property type="entry name" value="Mitochondrial-processing peptidase subunit beta, mitochondrial"/>
    <property type="match status" value="1"/>
</dbReference>
<name>A0AAW1HI03_SAPOF</name>
<evidence type="ECO:0000259" key="10">
    <source>
        <dbReference type="Pfam" id="PF00675"/>
    </source>
</evidence>
<dbReference type="SUPFAM" id="SSF63411">
    <property type="entry name" value="LuxS/MPP-like metallohydrolase"/>
    <property type="match status" value="2"/>
</dbReference>
<evidence type="ECO:0000256" key="8">
    <source>
        <dbReference type="ARBA" id="ARBA00023128"/>
    </source>
</evidence>
<keyword evidence="3" id="KW-0645">Protease</keyword>
<protein>
    <submittedName>
        <fullName evidence="12">Uncharacterized protein</fullName>
    </submittedName>
</protein>
<keyword evidence="13" id="KW-1185">Reference proteome</keyword>
<evidence type="ECO:0000256" key="9">
    <source>
        <dbReference type="SAM" id="MobiDB-lite"/>
    </source>
</evidence>
<evidence type="ECO:0000256" key="4">
    <source>
        <dbReference type="ARBA" id="ARBA00022723"/>
    </source>
</evidence>